<evidence type="ECO:0000256" key="2">
    <source>
        <dbReference type="ARBA" id="ARBA00023015"/>
    </source>
</evidence>
<keyword evidence="4" id="KW-0539">Nucleus</keyword>
<dbReference type="InterPro" id="IPR009057">
    <property type="entry name" value="Homeodomain-like_sf"/>
</dbReference>
<organism evidence="7 8">
    <name type="scientific">Heracleum sosnowskyi</name>
    <dbReference type="NCBI Taxonomy" id="360622"/>
    <lineage>
        <taxon>Eukaryota</taxon>
        <taxon>Viridiplantae</taxon>
        <taxon>Streptophyta</taxon>
        <taxon>Embryophyta</taxon>
        <taxon>Tracheophyta</taxon>
        <taxon>Spermatophyta</taxon>
        <taxon>Magnoliopsida</taxon>
        <taxon>eudicotyledons</taxon>
        <taxon>Gunneridae</taxon>
        <taxon>Pentapetalae</taxon>
        <taxon>asterids</taxon>
        <taxon>campanulids</taxon>
        <taxon>Apiales</taxon>
        <taxon>Apiaceae</taxon>
        <taxon>Apioideae</taxon>
        <taxon>apioid superclade</taxon>
        <taxon>Tordylieae</taxon>
        <taxon>Tordyliinae</taxon>
        <taxon>Heracleum</taxon>
    </lineage>
</organism>
<dbReference type="PROSITE" id="PS51294">
    <property type="entry name" value="HTH_MYB"/>
    <property type="match status" value="1"/>
</dbReference>
<comment type="caution">
    <text evidence="7">The sequence shown here is derived from an EMBL/GenBank/DDBJ whole genome shotgun (WGS) entry which is preliminary data.</text>
</comment>
<dbReference type="SUPFAM" id="SSF46689">
    <property type="entry name" value="Homeodomain-like"/>
    <property type="match status" value="1"/>
</dbReference>
<evidence type="ECO:0000256" key="4">
    <source>
        <dbReference type="ARBA" id="ARBA00023242"/>
    </source>
</evidence>
<name>A0AAD8MQ62_9APIA</name>
<keyword evidence="2" id="KW-0805">Transcription regulation</keyword>
<dbReference type="GO" id="GO:0003700">
    <property type="term" value="F:DNA-binding transcription factor activity"/>
    <property type="evidence" value="ECO:0007669"/>
    <property type="project" value="InterPro"/>
</dbReference>
<dbReference type="EMBL" id="JAUIZM010000005">
    <property type="protein sequence ID" value="KAK1385335.1"/>
    <property type="molecule type" value="Genomic_DNA"/>
</dbReference>
<dbReference type="InterPro" id="IPR046955">
    <property type="entry name" value="PHR1-like"/>
</dbReference>
<keyword evidence="8" id="KW-1185">Reference proteome</keyword>
<dbReference type="FunFam" id="1.10.10.60:FF:000002">
    <property type="entry name" value="Myb family transcription factor"/>
    <property type="match status" value="1"/>
</dbReference>
<evidence type="ECO:0000313" key="8">
    <source>
        <dbReference type="Proteomes" id="UP001237642"/>
    </source>
</evidence>
<dbReference type="InterPro" id="IPR006447">
    <property type="entry name" value="Myb_dom_plants"/>
</dbReference>
<protein>
    <submittedName>
        <fullName evidence="7">HTH myb-type domain-containing protein</fullName>
    </submittedName>
</protein>
<proteinExistence type="predicted"/>
<dbReference type="InterPro" id="IPR017930">
    <property type="entry name" value="Myb_dom"/>
</dbReference>
<feature type="region of interest" description="Disordered" evidence="5">
    <location>
        <begin position="77"/>
        <end position="104"/>
    </location>
</feature>
<dbReference type="Gene3D" id="1.10.10.60">
    <property type="entry name" value="Homeodomain-like"/>
    <property type="match status" value="1"/>
</dbReference>
<comment type="subcellular location">
    <subcellularLocation>
        <location evidence="1">Nucleus</location>
    </subcellularLocation>
</comment>
<dbReference type="PANTHER" id="PTHR31314">
    <property type="entry name" value="MYB FAMILY TRANSCRIPTION FACTOR PHL7-LIKE"/>
    <property type="match status" value="1"/>
</dbReference>
<sequence length="309" mass="34610">MSSCARNGGVRQYKRSKVPRLRWTPDLHNCFVHAIQRLGGQDKATPKLVLQLMDVKGLTISHVKSHLQMYRSMKIDSNGEEGSSFVQKRRKKGREEEDDNDGCIEEETSVGYLASLQNPLMQVSNSHHNHFGFNISPILPAKRARNADQNPQCSQHGTLLMNRYSYNNFTGFQKSREEVIKSQEAPIPITFSPPHHIFHNLNTFTHALMEDTQFLKVADEESDKAGTAERRKHKLENPGYISEAHNVADAHGLSLSLSLQHPSTQRSNASSMSDLSEAISSSYFKTNLDNSFGSSQELNLDLSISLCGA</sequence>
<dbReference type="InterPro" id="IPR001005">
    <property type="entry name" value="SANT/Myb"/>
</dbReference>
<evidence type="ECO:0000313" key="7">
    <source>
        <dbReference type="EMBL" id="KAK1385335.1"/>
    </source>
</evidence>
<dbReference type="GO" id="GO:0005634">
    <property type="term" value="C:nucleus"/>
    <property type="evidence" value="ECO:0007669"/>
    <property type="project" value="UniProtKB-SubCell"/>
</dbReference>
<keyword evidence="3" id="KW-0804">Transcription</keyword>
<dbReference type="PANTHER" id="PTHR31314:SF188">
    <property type="entry name" value="TRANSCRIPTION FACTOR KAN2 ISOFORM X1-RELATED"/>
    <property type="match status" value="1"/>
</dbReference>
<gene>
    <name evidence="7" type="ORF">POM88_023070</name>
</gene>
<dbReference type="AlphaFoldDB" id="A0AAD8MQ62"/>
<accession>A0AAD8MQ62</accession>
<dbReference type="NCBIfam" id="TIGR01557">
    <property type="entry name" value="myb_SHAQKYF"/>
    <property type="match status" value="1"/>
</dbReference>
<evidence type="ECO:0000256" key="5">
    <source>
        <dbReference type="SAM" id="MobiDB-lite"/>
    </source>
</evidence>
<dbReference type="GO" id="GO:0003677">
    <property type="term" value="F:DNA binding"/>
    <property type="evidence" value="ECO:0007669"/>
    <property type="project" value="InterPro"/>
</dbReference>
<reference evidence="7" key="2">
    <citation type="submission" date="2023-05" db="EMBL/GenBank/DDBJ databases">
        <authorList>
            <person name="Schelkunov M.I."/>
        </authorList>
    </citation>
    <scope>NUCLEOTIDE SEQUENCE</scope>
    <source>
        <strain evidence="7">Hsosn_3</strain>
        <tissue evidence="7">Leaf</tissue>
    </source>
</reference>
<evidence type="ECO:0000256" key="3">
    <source>
        <dbReference type="ARBA" id="ARBA00023163"/>
    </source>
</evidence>
<feature type="domain" description="HTH myb-type" evidence="6">
    <location>
        <begin position="15"/>
        <end position="75"/>
    </location>
</feature>
<dbReference type="Proteomes" id="UP001237642">
    <property type="component" value="Unassembled WGS sequence"/>
</dbReference>
<dbReference type="Pfam" id="PF00249">
    <property type="entry name" value="Myb_DNA-binding"/>
    <property type="match status" value="1"/>
</dbReference>
<evidence type="ECO:0000256" key="1">
    <source>
        <dbReference type="ARBA" id="ARBA00004123"/>
    </source>
</evidence>
<evidence type="ECO:0000259" key="6">
    <source>
        <dbReference type="PROSITE" id="PS51294"/>
    </source>
</evidence>
<reference evidence="7" key="1">
    <citation type="submission" date="2023-02" db="EMBL/GenBank/DDBJ databases">
        <title>Genome of toxic invasive species Heracleum sosnowskyi carries increased number of genes despite the absence of recent whole-genome duplications.</title>
        <authorList>
            <person name="Schelkunov M."/>
            <person name="Shtratnikova V."/>
            <person name="Makarenko M."/>
            <person name="Klepikova A."/>
            <person name="Omelchenko D."/>
            <person name="Novikova G."/>
            <person name="Obukhova E."/>
            <person name="Bogdanov V."/>
            <person name="Penin A."/>
            <person name="Logacheva M."/>
        </authorList>
    </citation>
    <scope>NUCLEOTIDE SEQUENCE</scope>
    <source>
        <strain evidence="7">Hsosn_3</strain>
        <tissue evidence="7">Leaf</tissue>
    </source>
</reference>